<evidence type="ECO:0000313" key="4">
    <source>
        <dbReference type="Proteomes" id="UP000234681"/>
    </source>
</evidence>
<dbReference type="AlphaFoldDB" id="A6J992"/>
<dbReference type="GO" id="GO:0003723">
    <property type="term" value="F:RNA binding"/>
    <property type="evidence" value="ECO:0007669"/>
    <property type="project" value="InterPro"/>
</dbReference>
<dbReference type="InterPro" id="IPR012677">
    <property type="entry name" value="Nucleotide-bd_a/b_plait_sf"/>
</dbReference>
<proteinExistence type="predicted"/>
<name>A6J992_RAT</name>
<feature type="region of interest" description="Disordered" evidence="1">
    <location>
        <begin position="53"/>
        <end position="100"/>
    </location>
</feature>
<protein>
    <submittedName>
        <fullName evidence="3">RCG54057</fullName>
    </submittedName>
</protein>
<feature type="compositionally biased region" description="Basic and acidic residues" evidence="1">
    <location>
        <begin position="73"/>
        <end position="88"/>
    </location>
</feature>
<sequence length="100" mass="10728">MTEANRPKKLLISELSRELKQKILRALFMKYGQIVDAILKKDHETNQSRRRCNNGAAFQNPAGVKGAGAAGDVHGKLSDGKARVEQGKANHATNAAFGGG</sequence>
<gene>
    <name evidence="3" type="ORF">rCG_54057</name>
</gene>
<accession>A6J992</accession>
<reference evidence="3 4" key="1">
    <citation type="submission" date="2005-09" db="EMBL/GenBank/DDBJ databases">
        <authorList>
            <person name="Mural R.J."/>
            <person name="Li P.W."/>
            <person name="Adams M.D."/>
            <person name="Amanatides P.G."/>
            <person name="Baden-Tillson H."/>
            <person name="Barnstead M."/>
            <person name="Chin S.H."/>
            <person name="Dew I."/>
            <person name="Evans C.A."/>
            <person name="Ferriera S."/>
            <person name="Flanigan M."/>
            <person name="Fosler C."/>
            <person name="Glodek A."/>
            <person name="Gu Z."/>
            <person name="Holt R.A."/>
            <person name="Jennings D."/>
            <person name="Kraft C.L."/>
            <person name="Lu F."/>
            <person name="Nguyen T."/>
            <person name="Nusskern D.R."/>
            <person name="Pfannkoch C.M."/>
            <person name="Sitter C."/>
            <person name="Sutton G.G."/>
            <person name="Venter J.C."/>
            <person name="Wang Z."/>
            <person name="Woodage T."/>
            <person name="Zheng X.H."/>
            <person name="Zhong F."/>
        </authorList>
    </citation>
    <scope>NUCLEOTIDE SEQUENCE [LARGE SCALE GENOMIC DNA]</scope>
    <source>
        <strain>BN</strain>
        <strain evidence="4">Sprague-Dawley</strain>
    </source>
</reference>
<feature type="domain" description="RRM" evidence="2">
    <location>
        <begin position="10"/>
        <end position="51"/>
    </location>
</feature>
<feature type="non-terminal residue" evidence="3">
    <location>
        <position position="100"/>
    </location>
</feature>
<organism evidence="3 4">
    <name type="scientific">Rattus norvegicus</name>
    <name type="common">Rat</name>
    <dbReference type="NCBI Taxonomy" id="10116"/>
    <lineage>
        <taxon>Eukaryota</taxon>
        <taxon>Metazoa</taxon>
        <taxon>Chordata</taxon>
        <taxon>Craniata</taxon>
        <taxon>Vertebrata</taxon>
        <taxon>Euteleostomi</taxon>
        <taxon>Mammalia</taxon>
        <taxon>Eutheria</taxon>
        <taxon>Euarchontoglires</taxon>
        <taxon>Glires</taxon>
        <taxon>Rodentia</taxon>
        <taxon>Myomorpha</taxon>
        <taxon>Muroidea</taxon>
        <taxon>Muridae</taxon>
        <taxon>Murinae</taxon>
        <taxon>Rattus</taxon>
    </lineage>
</organism>
<dbReference type="Proteomes" id="UP000234681">
    <property type="component" value="Chromosome 1"/>
</dbReference>
<evidence type="ECO:0000256" key="1">
    <source>
        <dbReference type="SAM" id="MobiDB-lite"/>
    </source>
</evidence>
<dbReference type="SUPFAM" id="SSF54928">
    <property type="entry name" value="RNA-binding domain, RBD"/>
    <property type="match status" value="1"/>
</dbReference>
<dbReference type="EMBL" id="CH473979">
    <property type="protein sequence ID" value="EDM07992.1"/>
    <property type="molecule type" value="Genomic_DNA"/>
</dbReference>
<dbReference type="Pfam" id="PF00076">
    <property type="entry name" value="RRM_1"/>
    <property type="match status" value="1"/>
</dbReference>
<evidence type="ECO:0000259" key="2">
    <source>
        <dbReference type="Pfam" id="PF00076"/>
    </source>
</evidence>
<evidence type="ECO:0000313" key="3">
    <source>
        <dbReference type="EMBL" id="EDM07992.1"/>
    </source>
</evidence>
<dbReference type="Gene3D" id="3.30.70.330">
    <property type="match status" value="1"/>
</dbReference>
<dbReference type="InterPro" id="IPR035979">
    <property type="entry name" value="RBD_domain_sf"/>
</dbReference>
<dbReference type="InterPro" id="IPR000504">
    <property type="entry name" value="RRM_dom"/>
</dbReference>